<dbReference type="Proteomes" id="UP000175971">
    <property type="component" value="Unassembled WGS sequence"/>
</dbReference>
<feature type="compositionally biased region" description="Low complexity" evidence="2">
    <location>
        <begin position="710"/>
        <end position="733"/>
    </location>
</feature>
<feature type="compositionally biased region" description="Gly residues" evidence="2">
    <location>
        <begin position="1215"/>
        <end position="1228"/>
    </location>
</feature>
<feature type="compositionally biased region" description="Polar residues" evidence="2">
    <location>
        <begin position="1085"/>
        <end position="1106"/>
    </location>
</feature>
<feature type="region of interest" description="Disordered" evidence="2">
    <location>
        <begin position="1180"/>
        <end position="1230"/>
    </location>
</feature>
<organism evidence="3 4">
    <name type="scientific">Streptomyces nanshensis</name>
    <dbReference type="NCBI Taxonomy" id="518642"/>
    <lineage>
        <taxon>Bacteria</taxon>
        <taxon>Bacillati</taxon>
        <taxon>Actinomycetota</taxon>
        <taxon>Actinomycetes</taxon>
        <taxon>Kitasatosporales</taxon>
        <taxon>Streptomycetaceae</taxon>
        <taxon>Streptomyces</taxon>
    </lineage>
</organism>
<feature type="compositionally biased region" description="Gly residues" evidence="2">
    <location>
        <begin position="1181"/>
        <end position="1199"/>
    </location>
</feature>
<name>A0A1E7LQQ5_9ACTN</name>
<dbReference type="PATRIC" id="fig|518642.7.peg.4171"/>
<reference evidence="3 4" key="1">
    <citation type="journal article" date="2016" name="Front. Microbiol.">
        <title>Comparative Genomics Analysis of Streptomyces Species Reveals Their Adaptation to the Marine Environment and Their Diversity at the Genomic Level.</title>
        <authorList>
            <person name="Tian X."/>
            <person name="Zhang Z."/>
            <person name="Yang T."/>
            <person name="Chen M."/>
            <person name="Li J."/>
            <person name="Chen F."/>
            <person name="Yang J."/>
            <person name="Li W."/>
            <person name="Zhang B."/>
            <person name="Zhang Z."/>
            <person name="Wu J."/>
            <person name="Zhang C."/>
            <person name="Long L."/>
            <person name="Xiao J."/>
        </authorList>
    </citation>
    <scope>NUCLEOTIDE SEQUENCE [LARGE SCALE GENOMIC DNA]</scope>
    <source>
        <strain evidence="3 4">SCSIO M10372</strain>
    </source>
</reference>
<dbReference type="NCBIfam" id="NF038047">
    <property type="entry name" value="not_Tcp10"/>
    <property type="match status" value="1"/>
</dbReference>
<feature type="region of interest" description="Disordered" evidence="2">
    <location>
        <begin position="409"/>
        <end position="440"/>
    </location>
</feature>
<feature type="coiled-coil region" evidence="1">
    <location>
        <begin position="444"/>
        <end position="486"/>
    </location>
</feature>
<feature type="region of interest" description="Disordered" evidence="2">
    <location>
        <begin position="899"/>
        <end position="921"/>
    </location>
</feature>
<dbReference type="InterPro" id="IPR036322">
    <property type="entry name" value="WD40_repeat_dom_sf"/>
</dbReference>
<dbReference type="SUPFAM" id="SSF50978">
    <property type="entry name" value="WD40 repeat-like"/>
    <property type="match status" value="1"/>
</dbReference>
<evidence type="ECO:0000313" key="4">
    <source>
        <dbReference type="Proteomes" id="UP000175971"/>
    </source>
</evidence>
<feature type="compositionally biased region" description="Gly residues" evidence="2">
    <location>
        <begin position="1133"/>
        <end position="1145"/>
    </location>
</feature>
<evidence type="ECO:0000256" key="1">
    <source>
        <dbReference type="SAM" id="Coils"/>
    </source>
</evidence>
<feature type="region of interest" description="Disordered" evidence="2">
    <location>
        <begin position="566"/>
        <end position="602"/>
    </location>
</feature>
<sequence>MAEVGNADPNSRDNINTLKGYEAETDDAWATLVRHITGYPVPDRKTIFEKLTSTSGGPLFRMDIRERDLKSVVSESGFLVNEGQDYDIYFLNKNKKTVLMQARIVFEGRVKSDNEIHFAGTSSEDVDDVSVREGNEFKDYNKQEMSTIPLAQYMNGPRAALMALRDGGTEGVKFAGLQVDDNNAVVLKSFADTGESFDRAAQFFKNKAVVLKDWEDRFAREDASWKGEAADVFRNLLKKVRENYDGYVETFGASTYADDATGSGGTVYSRALSIGSQTLKDSATNLLGNWLEWAQSPHYDPLRVLRYLLDDLAMWVNEHNIGQSDIEAYTHTGYQGAGYTSVTHSPKGGFLQEHPIYGDLSDIANWKKVGDRAVELWNQGVDQDLIRPAIAETSKLNNRFLDLTKDFTENVPKPKTTSTAGEDYANDKLNDPTGGGGPDIDEWLEKLNENNNDFLDDLNKNNNDILDDLNNKNNDILDDLNSKNNDFLDDLNKNSNGILDDLNQNNKTVLDDLGNINNTALDNLNDLGNANNDVLNSLGDLGNANNEALNSLGNLGNLGNLSDDLNGGPGAFPPGVIPPVTQSGPVNFGPLNGNQDGARGNPNEEFTRSLGNLLGNGGLNTPTGGSTRLRDGAITTDFPNGGRSTFDPETGDLTTVSPDGSTVTRNLSGGAKITNPDGSVTSLDRDGNLTTTFPDGSKQVIDPRTGQAVTTNPDGSTTTTDLGNLGGLNNPSGGLDRLDLGGLDGARGGLETPTGGRTSLGLDGDLNSVFPDGSRSSFDPDTGRLTITDPDGSTRTVDLTHGAEVTNPDGSKTVLDNGQLKTTFPDGSVQVTDPETGRTTITDPDGNTRTVDLGGLNNSSGGLDRLDLDGLDGARGGWETPTGGRTSLGLDGDLNSVFPDGSRSSFDPDTGRLTITDPDGSTRTVDLTHGAEVTNPDGSKTVLDNGQLKTTFPDGSVQVTDPETGRTTITDPDGNTRTVDLGGLNNSSGGLDRLDLDGLDGARGGWETPTGGRTSLGLDGDLNSVFPDGSRSSFDPDTGRLTITDPDGSTRTVDLTHGAEVTNPDGSKTVLDNGQLKTTFPDGTVQVTDPETGRTTITDPDGNTRTVDLGGLNSGLDRGPGERLDLGNLGSLNGNGGGGSSGGGPSTVSRDVPLSGLDLGGGGNSGGSLGPVALDNALLGNGTGDGLNPGQATGQGGQTPGAPGAPGMPGSPGMPMGGAGMGGAGGEKGNGERVRAVLVDAAEESARRKRRRRGAWNRQESEDTFLAPAPRVSTTSNGSDPRAAEEPDSARRTTSSSAYLEEDEDVWGTEEGGSPAVIGR</sequence>
<keyword evidence="4" id="KW-1185">Reference proteome</keyword>
<dbReference type="OrthoDB" id="4338769at2"/>
<dbReference type="RefSeq" id="WP_070202358.1">
    <property type="nucleotide sequence ID" value="NZ_LJGZ01000092.1"/>
</dbReference>
<comment type="caution">
    <text evidence="3">The sequence shown here is derived from an EMBL/GenBank/DDBJ whole genome shotgun (WGS) entry which is preliminary data.</text>
</comment>
<feature type="compositionally biased region" description="Basic and acidic residues" evidence="2">
    <location>
        <begin position="1282"/>
        <end position="1291"/>
    </location>
</feature>
<accession>A0A1E7LQQ5</accession>
<evidence type="ECO:0000256" key="2">
    <source>
        <dbReference type="SAM" id="MobiDB-lite"/>
    </source>
</evidence>
<proteinExistence type="predicted"/>
<feature type="region of interest" description="Disordered" evidence="2">
    <location>
        <begin position="693"/>
        <end position="733"/>
    </location>
</feature>
<protein>
    <submittedName>
        <fullName evidence="3">Uncharacterized protein</fullName>
    </submittedName>
</protein>
<feature type="region of interest" description="Disordered" evidence="2">
    <location>
        <begin position="1076"/>
        <end position="1163"/>
    </location>
</feature>
<dbReference type="EMBL" id="LJGZ01000092">
    <property type="protein sequence ID" value="OEV18544.1"/>
    <property type="molecule type" value="Genomic_DNA"/>
</dbReference>
<evidence type="ECO:0000313" key="3">
    <source>
        <dbReference type="EMBL" id="OEV18544.1"/>
    </source>
</evidence>
<gene>
    <name evidence="3" type="ORF">AN221_21945</name>
</gene>
<feature type="region of interest" description="Disordered" evidence="2">
    <location>
        <begin position="1243"/>
        <end position="1320"/>
    </location>
</feature>
<dbReference type="Gene3D" id="2.60.450.20">
    <property type="match status" value="4"/>
</dbReference>
<keyword evidence="1" id="KW-0175">Coiled coil</keyword>
<dbReference type="InterPro" id="IPR047002">
    <property type="entry name" value="Tcp10_C_sf"/>
</dbReference>